<comment type="similarity">
    <text evidence="10">Belongs to the TRAFAC class myosin-kinesin ATPase superfamily. Kinesin family.</text>
</comment>
<dbReference type="GO" id="GO:0047496">
    <property type="term" value="P:vesicle transport along microtubule"/>
    <property type="evidence" value="ECO:0007669"/>
    <property type="project" value="UniProtKB-ARBA"/>
</dbReference>
<dbReference type="PANTHER" id="PTHR47117">
    <property type="entry name" value="STAR-RELATED LIPID TRANSFER PROTEIN 9"/>
    <property type="match status" value="1"/>
</dbReference>
<organism evidence="16 17">
    <name type="scientific">Microbotryum intermedium</name>
    <dbReference type="NCBI Taxonomy" id="269621"/>
    <lineage>
        <taxon>Eukaryota</taxon>
        <taxon>Fungi</taxon>
        <taxon>Dikarya</taxon>
        <taxon>Basidiomycota</taxon>
        <taxon>Pucciniomycotina</taxon>
        <taxon>Microbotryomycetes</taxon>
        <taxon>Microbotryales</taxon>
        <taxon>Microbotryaceae</taxon>
        <taxon>Microbotryum</taxon>
    </lineage>
</organism>
<feature type="binding site" evidence="10">
    <location>
        <begin position="137"/>
        <end position="144"/>
    </location>
    <ligand>
        <name>ATP</name>
        <dbReference type="ChEBI" id="CHEBI:30616"/>
    </ligand>
</feature>
<dbReference type="Pfam" id="PF12423">
    <property type="entry name" value="KIF1B"/>
    <property type="match status" value="1"/>
</dbReference>
<evidence type="ECO:0000256" key="9">
    <source>
        <dbReference type="ARBA" id="ARBA00023212"/>
    </source>
</evidence>
<dbReference type="STRING" id="269621.A0A238F9T3"/>
<evidence type="ECO:0000256" key="4">
    <source>
        <dbReference type="ARBA" id="ARBA00022701"/>
    </source>
</evidence>
<dbReference type="EMBL" id="FMSP01000006">
    <property type="protein sequence ID" value="SCV70600.1"/>
    <property type="molecule type" value="Genomic_DNA"/>
</dbReference>
<evidence type="ECO:0000259" key="13">
    <source>
        <dbReference type="PROSITE" id="PS50003"/>
    </source>
</evidence>
<dbReference type="SMART" id="SM00233">
    <property type="entry name" value="PH"/>
    <property type="match status" value="1"/>
</dbReference>
<comment type="subcellular location">
    <subcellularLocation>
        <location evidence="1">Cytoplasm</location>
        <location evidence="1">Cytoskeleton</location>
    </subcellularLocation>
</comment>
<dbReference type="PROSITE" id="PS50003">
    <property type="entry name" value="PH_DOMAIN"/>
    <property type="match status" value="1"/>
</dbReference>
<keyword evidence="7 11" id="KW-0175">Coiled coil</keyword>
<evidence type="ECO:0000256" key="2">
    <source>
        <dbReference type="ARBA" id="ARBA00022448"/>
    </source>
</evidence>
<gene>
    <name evidence="16" type="ORF">BQ2448_3362</name>
</gene>
<dbReference type="InterPro" id="IPR036961">
    <property type="entry name" value="Kinesin_motor_dom_sf"/>
</dbReference>
<dbReference type="SUPFAM" id="SSF52540">
    <property type="entry name" value="P-loop containing nucleoside triphosphate hydrolases"/>
    <property type="match status" value="1"/>
</dbReference>
<keyword evidence="9" id="KW-0206">Cytoskeleton</keyword>
<evidence type="ECO:0000256" key="12">
    <source>
        <dbReference type="SAM" id="MobiDB-lite"/>
    </source>
</evidence>
<dbReference type="Gene3D" id="6.10.250.2520">
    <property type="match status" value="1"/>
</dbReference>
<protein>
    <submittedName>
        <fullName evidence="16">BQ2448_3362 protein</fullName>
    </submittedName>
</protein>
<dbReference type="InterPro" id="IPR022164">
    <property type="entry name" value="Kinesin-like"/>
</dbReference>
<dbReference type="InterPro" id="IPR011993">
    <property type="entry name" value="PH-like_dom_sf"/>
</dbReference>
<keyword evidence="4" id="KW-0493">Microtubule</keyword>
<feature type="region of interest" description="Disordered" evidence="12">
    <location>
        <begin position="698"/>
        <end position="763"/>
    </location>
</feature>
<feature type="region of interest" description="Disordered" evidence="12">
    <location>
        <begin position="1172"/>
        <end position="1195"/>
    </location>
</feature>
<dbReference type="InterPro" id="IPR000253">
    <property type="entry name" value="FHA_dom"/>
</dbReference>
<keyword evidence="8 10" id="KW-0505">Motor protein</keyword>
<proteinExistence type="inferred from homology"/>
<dbReference type="Gene3D" id="3.40.850.10">
    <property type="entry name" value="Kinesin motor domain"/>
    <property type="match status" value="1"/>
</dbReference>
<reference evidence="17" key="1">
    <citation type="submission" date="2016-09" db="EMBL/GenBank/DDBJ databases">
        <authorList>
            <person name="Jeantristanb JTB J.-T."/>
            <person name="Ricardo R."/>
        </authorList>
    </citation>
    <scope>NUCLEOTIDE SEQUENCE [LARGE SCALE GENOMIC DNA]</scope>
</reference>
<evidence type="ECO:0000256" key="3">
    <source>
        <dbReference type="ARBA" id="ARBA00022490"/>
    </source>
</evidence>
<dbReference type="Pfam" id="PF00498">
    <property type="entry name" value="FHA"/>
    <property type="match status" value="1"/>
</dbReference>
<keyword evidence="6 10" id="KW-0067">ATP-binding</keyword>
<dbReference type="Proteomes" id="UP000198372">
    <property type="component" value="Unassembled WGS sequence"/>
</dbReference>
<dbReference type="GO" id="GO:0005874">
    <property type="term" value="C:microtubule"/>
    <property type="evidence" value="ECO:0007669"/>
    <property type="project" value="UniProtKB-KW"/>
</dbReference>
<dbReference type="InterPro" id="IPR032405">
    <property type="entry name" value="Kinesin_assoc"/>
</dbReference>
<dbReference type="InterPro" id="IPR049780">
    <property type="entry name" value="PH_KIFIA_KIFIB"/>
</dbReference>
<evidence type="ECO:0000256" key="11">
    <source>
        <dbReference type="SAM" id="Coils"/>
    </source>
</evidence>
<dbReference type="InterPro" id="IPR001752">
    <property type="entry name" value="Kinesin_motor_dom"/>
</dbReference>
<dbReference type="Pfam" id="PF12473">
    <property type="entry name" value="DUF3694"/>
    <property type="match status" value="1"/>
</dbReference>
<evidence type="ECO:0000313" key="17">
    <source>
        <dbReference type="Proteomes" id="UP000198372"/>
    </source>
</evidence>
<evidence type="ECO:0000256" key="7">
    <source>
        <dbReference type="ARBA" id="ARBA00023054"/>
    </source>
</evidence>
<dbReference type="PROSITE" id="PS00411">
    <property type="entry name" value="KINESIN_MOTOR_1"/>
    <property type="match status" value="1"/>
</dbReference>
<dbReference type="SUPFAM" id="SSF49879">
    <property type="entry name" value="SMAD/FHA domain"/>
    <property type="match status" value="1"/>
</dbReference>
<dbReference type="InterPro" id="IPR019821">
    <property type="entry name" value="Kinesin_motor_CS"/>
</dbReference>
<keyword evidence="5 10" id="KW-0547">Nucleotide-binding</keyword>
<dbReference type="InterPro" id="IPR027417">
    <property type="entry name" value="P-loop_NTPase"/>
</dbReference>
<dbReference type="GO" id="GO:0008017">
    <property type="term" value="F:microtubule binding"/>
    <property type="evidence" value="ECO:0007669"/>
    <property type="project" value="InterPro"/>
</dbReference>
<keyword evidence="2" id="KW-0813">Transport</keyword>
<feature type="region of interest" description="Disordered" evidence="12">
    <location>
        <begin position="1"/>
        <end position="22"/>
    </location>
</feature>
<dbReference type="SUPFAM" id="SSF50729">
    <property type="entry name" value="PH domain-like"/>
    <property type="match status" value="1"/>
</dbReference>
<dbReference type="InterPro" id="IPR001849">
    <property type="entry name" value="PH_domain"/>
</dbReference>
<accession>A0A238F9T3</accession>
<evidence type="ECO:0000256" key="8">
    <source>
        <dbReference type="ARBA" id="ARBA00023175"/>
    </source>
</evidence>
<feature type="domain" description="FHA" evidence="14">
    <location>
        <begin position="527"/>
        <end position="584"/>
    </location>
</feature>
<feature type="region of interest" description="Disordered" evidence="12">
    <location>
        <begin position="822"/>
        <end position="846"/>
    </location>
</feature>
<feature type="domain" description="Kinesin motor" evidence="15">
    <location>
        <begin position="56"/>
        <end position="385"/>
    </location>
</feature>
<feature type="domain" description="PH" evidence="13">
    <location>
        <begin position="1545"/>
        <end position="1668"/>
    </location>
</feature>
<dbReference type="Gene3D" id="2.30.29.30">
    <property type="entry name" value="Pleckstrin-homology domain (PH domain)/Phosphotyrosine-binding domain (PTB)"/>
    <property type="match status" value="1"/>
</dbReference>
<sequence>MSTAQLERSVRPSPQAYKESLSGRPKAAPCLLFELGIDQSADHRIIMILSTELARGAKPLVRMEGNNTYLDPPEATSGTSRSADKETKSFAFDKSYWSAGPKDEPGYASQQTLYEDLGRDLLDHSFQGFNTCIFAYGQTGSGKSYSMMGYGSDRGIIPLICEALFERITSLSTDKLSFTVEVSYTEIYQEKVRDLLNPSNKGNLKVREHPSLGPYVEGLSKLAVQSFPDIEALMDEGTKARTVAATNMNETSSRSHAVFTLLLTQRRLDVETGMAGEKVSRISLVDLAGSERANSTGATGTRLKEGALINKSLTTLGRVIAALAAASGGGKHAGEKVPYRDSVLTWLLKDSLGGNSKTAMVAAISPADYEETLSTLRYADQAKKIKNKAVVNEDPNAKLIRELKEELATLRTRMTGASNEATYDPDIPAEQQIVSYRTQAGEIKTITKAELQDQLEQSERLMASVTETWEEKLVRTQEVQKEREQALEALGITIEKNQVGVHTPKKMPHLVNLNEDPLMSECLIYQIKLGKTTVGNLGSEVAADIRLSGSNILAEHCYFESSPDGKVVLHTLPGSLTMVNGRRISVDQPRELRSGFRIILGDFHVFRFNHPEEVRKARDAVHQLRSPLSNDFDNAASKGSPAGTRPESPMSTAEADWSYARREAVVARLNGQNVNLDKLKDEELNRLYADILKVRHSRTASSVTSGDRPDSRMSLLDSVHEGDDDEDEPGEGRSGRPYSGGTWSTGPTSYGDLDESTLTLSRSPDLGDRVQAFKDEYETKLQTMADANVKVEVVTAEKAQMEAKLRSLEAKMIAQKNKYDKKVKRLKSTKSSNEVPSDDDEFDSTPLTPRELRLARNAIQRWRRCQRVRMAEDTFSQAVLVKEANAISRELKKGTTFQFVVIERDIPSSVEGAIVRLAEFEASSDPTLATCHKPCIGVKVLDRRHRMTSIWTLTKLQHRMQLMRNLFKWVDNPEYSQHFAWQDPFYESEAERSNGFSYVGSATVSLAPLSRNLPATNVVQIHSPYTADPMGTCRVRIKPLSIETPDTPSVPLGRGTHPSIAAFVEGSKLSFEVIVDRVIGMSKSDFVAVHLQLSASSFFIKSPGEDDEFVAGDAVNLISSLASEIRLRHTFSVVFTAERLRELSEGYAPISFFAKVTPAHLDKIERWDEARDSSTSSKIANAPSLRGDPENGDVTRRHEDDLIVEQTHDVLAKIEIRELGESGNYESVVVVSSNPLDSGAFFLRQGLQRRIVIHLSHNSGRAWQWKRVAKVSLGDVRMLDARGRVHAATSAADVDLRGLGNPRAGFTSDGVATLNFAAAWDSSVHDSPHLNRSTPSGSRVLVRLHFQVSASNCSEPIPFSMDIGVTVQNRDARGPSKLMNLLGASRLSSSVTNVFSVRLTPCLTKNPTEIWRLNTAEMYVRGEELLANWRPRGLSLIRDYERGWKATIKAADVEAAKAVLAAFELTLPSPVEGRTSKERLAQAVELWQKRFGAVGEISFEREPSSKPSAVIDLAPPPMPSPSLIVTPPRSPRLSGTTTLVPRSEMFSKRGWVALLRDPTSNKWKKYWLVLRRPYLYLYEHSNELDETMVINVSSVRIEQSPEIGQMLEVGDESGMSSSNQRLMSSISCLFLQRQFAFAIFTHQNSYFLSTSSMREMIDWIKIIDPSLAAS</sequence>
<dbReference type="GO" id="GO:0005524">
    <property type="term" value="F:ATP binding"/>
    <property type="evidence" value="ECO:0007669"/>
    <property type="project" value="UniProtKB-UniRule"/>
</dbReference>
<dbReference type="CDD" id="cd22705">
    <property type="entry name" value="FHA_KIF1"/>
    <property type="match status" value="1"/>
</dbReference>
<dbReference type="Pfam" id="PF00225">
    <property type="entry name" value="Kinesin"/>
    <property type="match status" value="1"/>
</dbReference>
<dbReference type="InterPro" id="IPR008984">
    <property type="entry name" value="SMAD_FHA_dom_sf"/>
</dbReference>
<dbReference type="Pfam" id="PF16183">
    <property type="entry name" value="Kinesin_assoc"/>
    <property type="match status" value="1"/>
</dbReference>
<evidence type="ECO:0000256" key="1">
    <source>
        <dbReference type="ARBA" id="ARBA00004245"/>
    </source>
</evidence>
<feature type="region of interest" description="Disordered" evidence="12">
    <location>
        <begin position="66"/>
        <end position="85"/>
    </location>
</feature>
<dbReference type="PRINTS" id="PR00380">
    <property type="entry name" value="KINESINHEAVY"/>
</dbReference>
<feature type="region of interest" description="Disordered" evidence="12">
    <location>
        <begin position="626"/>
        <end position="655"/>
    </location>
</feature>
<dbReference type="GO" id="GO:0005546">
    <property type="term" value="F:phosphatidylinositol-4,5-bisphosphate binding"/>
    <property type="evidence" value="ECO:0007669"/>
    <property type="project" value="UniProtKB-ARBA"/>
</dbReference>
<dbReference type="FunFam" id="3.40.850.10:FF:000047">
    <property type="entry name" value="Kinesin family protein"/>
    <property type="match status" value="1"/>
</dbReference>
<evidence type="ECO:0000256" key="5">
    <source>
        <dbReference type="ARBA" id="ARBA00022741"/>
    </source>
</evidence>
<name>A0A238F9T3_9BASI</name>
<dbReference type="Gene3D" id="2.60.200.20">
    <property type="match status" value="1"/>
</dbReference>
<evidence type="ECO:0000256" key="6">
    <source>
        <dbReference type="ARBA" id="ARBA00022840"/>
    </source>
</evidence>
<evidence type="ECO:0000313" key="16">
    <source>
        <dbReference type="EMBL" id="SCV70600.1"/>
    </source>
</evidence>
<evidence type="ECO:0000259" key="15">
    <source>
        <dbReference type="PROSITE" id="PS50067"/>
    </source>
</evidence>
<dbReference type="CDD" id="cd01233">
    <property type="entry name" value="PH_KIFIA_KIFIB"/>
    <property type="match status" value="1"/>
</dbReference>
<dbReference type="SMART" id="SM00129">
    <property type="entry name" value="KISc"/>
    <property type="match status" value="1"/>
</dbReference>
<dbReference type="CDD" id="cd01365">
    <property type="entry name" value="KISc_KIF1A_KIF1B"/>
    <property type="match status" value="1"/>
</dbReference>
<dbReference type="OrthoDB" id="3176171at2759"/>
<keyword evidence="17" id="KW-1185">Reference proteome</keyword>
<dbReference type="PROSITE" id="PS50067">
    <property type="entry name" value="KINESIN_MOTOR_2"/>
    <property type="match status" value="1"/>
</dbReference>
<dbReference type="Pfam" id="PF00169">
    <property type="entry name" value="PH"/>
    <property type="match status" value="1"/>
</dbReference>
<dbReference type="PROSITE" id="PS50006">
    <property type="entry name" value="FHA_DOMAIN"/>
    <property type="match status" value="1"/>
</dbReference>
<dbReference type="GO" id="GO:0008574">
    <property type="term" value="F:plus-end-directed microtubule motor activity"/>
    <property type="evidence" value="ECO:0007669"/>
    <property type="project" value="UniProtKB-ARBA"/>
</dbReference>
<evidence type="ECO:0000259" key="14">
    <source>
        <dbReference type="PROSITE" id="PS50006"/>
    </source>
</evidence>
<feature type="coiled-coil region" evidence="11">
    <location>
        <begin position="784"/>
        <end position="818"/>
    </location>
</feature>
<keyword evidence="3" id="KW-0963">Cytoplasm</keyword>
<dbReference type="InterPro" id="IPR022140">
    <property type="entry name" value="Kinesin-like_KIF1-typ"/>
</dbReference>
<evidence type="ECO:0000256" key="10">
    <source>
        <dbReference type="PROSITE-ProRule" id="PRU00283"/>
    </source>
</evidence>